<feature type="chain" id="PRO_5044809435" description="Fibrinogen C-terminal domain-containing protein" evidence="1">
    <location>
        <begin position="21"/>
        <end position="256"/>
    </location>
</feature>
<dbReference type="PANTHER" id="PTHR19143:SF327">
    <property type="entry name" value="FI21813P1-RELATED"/>
    <property type="match status" value="1"/>
</dbReference>
<feature type="domain" description="Fibrinogen C-terminal" evidence="2">
    <location>
        <begin position="47"/>
        <end position="256"/>
    </location>
</feature>
<name>A0ABD1DAR4_CULPP</name>
<dbReference type="PROSITE" id="PS51406">
    <property type="entry name" value="FIBRINOGEN_C_2"/>
    <property type="match status" value="1"/>
</dbReference>
<dbReference type="InterPro" id="IPR002181">
    <property type="entry name" value="Fibrinogen_a/b/g_C_dom"/>
</dbReference>
<keyword evidence="1" id="KW-0732">Signal</keyword>
<comment type="caution">
    <text evidence="3">The sequence shown here is derived from an EMBL/GenBank/DDBJ whole genome shotgun (WGS) entry which is preliminary data.</text>
</comment>
<proteinExistence type="predicted"/>
<reference evidence="3 4" key="1">
    <citation type="submission" date="2024-05" db="EMBL/GenBank/DDBJ databases">
        <title>Culex pipiens pipiens assembly and annotation.</title>
        <authorList>
            <person name="Alout H."/>
            <person name="Durand T."/>
        </authorList>
    </citation>
    <scope>NUCLEOTIDE SEQUENCE [LARGE SCALE GENOMIC DNA]</scope>
    <source>
        <strain evidence="3">HA-2024</strain>
        <tissue evidence="3">Whole body</tissue>
    </source>
</reference>
<dbReference type="Proteomes" id="UP001562425">
    <property type="component" value="Unassembled WGS sequence"/>
</dbReference>
<dbReference type="Gene3D" id="3.90.215.10">
    <property type="entry name" value="Gamma Fibrinogen, chain A, domain 1"/>
    <property type="match status" value="1"/>
</dbReference>
<evidence type="ECO:0000259" key="2">
    <source>
        <dbReference type="PROSITE" id="PS51406"/>
    </source>
</evidence>
<dbReference type="PANTHER" id="PTHR19143">
    <property type="entry name" value="FIBRINOGEN/TENASCIN/ANGIOPOEITIN"/>
    <property type="match status" value="1"/>
</dbReference>
<sequence length="256" mass="29923">MYFFLGLILVSLVQFHVASSRKLSDQYIEIDFDQLQKGQQVSTAITKNPRRYIQSCDEAHTSGVYELRLSTKSVPFTAYCDVESLYGKWLVFQQRVDGSVDFNRSWVEYRDGFGAVGESTEFWLGLEKLYQVTLSGSFELAIELKNETGWYGFARYKEFKIFGEAYQYKLYRLGSYSGSIGDKLDKHMGEFQTYDRYINGCDTQFSGGWWFYYCQYWCFLNGPYSANDETGKGIYWSEWTNAASFSRMMIRHKREG</sequence>
<dbReference type="AlphaFoldDB" id="A0ABD1DAR4"/>
<organism evidence="3 4">
    <name type="scientific">Culex pipiens pipiens</name>
    <name type="common">Northern house mosquito</name>
    <dbReference type="NCBI Taxonomy" id="38569"/>
    <lineage>
        <taxon>Eukaryota</taxon>
        <taxon>Metazoa</taxon>
        <taxon>Ecdysozoa</taxon>
        <taxon>Arthropoda</taxon>
        <taxon>Hexapoda</taxon>
        <taxon>Insecta</taxon>
        <taxon>Pterygota</taxon>
        <taxon>Neoptera</taxon>
        <taxon>Endopterygota</taxon>
        <taxon>Diptera</taxon>
        <taxon>Nematocera</taxon>
        <taxon>Culicoidea</taxon>
        <taxon>Culicidae</taxon>
        <taxon>Culicinae</taxon>
        <taxon>Culicini</taxon>
        <taxon>Culex</taxon>
        <taxon>Culex</taxon>
    </lineage>
</organism>
<protein>
    <recommendedName>
        <fullName evidence="2">Fibrinogen C-terminal domain-containing protein</fullName>
    </recommendedName>
</protein>
<dbReference type="SMART" id="SM00186">
    <property type="entry name" value="FBG"/>
    <property type="match status" value="1"/>
</dbReference>
<dbReference type="Pfam" id="PF00147">
    <property type="entry name" value="Fibrinogen_C"/>
    <property type="match status" value="1"/>
</dbReference>
<dbReference type="InterPro" id="IPR014716">
    <property type="entry name" value="Fibrinogen_a/b/g_C_1"/>
</dbReference>
<keyword evidence="4" id="KW-1185">Reference proteome</keyword>
<dbReference type="InterPro" id="IPR036056">
    <property type="entry name" value="Fibrinogen-like_C"/>
</dbReference>
<dbReference type="CDD" id="cd00087">
    <property type="entry name" value="FReD"/>
    <property type="match status" value="1"/>
</dbReference>
<feature type="signal peptide" evidence="1">
    <location>
        <begin position="1"/>
        <end position="20"/>
    </location>
</feature>
<dbReference type="InterPro" id="IPR050373">
    <property type="entry name" value="Fibrinogen_C-term_domain"/>
</dbReference>
<evidence type="ECO:0000313" key="3">
    <source>
        <dbReference type="EMBL" id="KAL1396750.1"/>
    </source>
</evidence>
<dbReference type="SUPFAM" id="SSF56496">
    <property type="entry name" value="Fibrinogen C-terminal domain-like"/>
    <property type="match status" value="1"/>
</dbReference>
<evidence type="ECO:0000256" key="1">
    <source>
        <dbReference type="SAM" id="SignalP"/>
    </source>
</evidence>
<accession>A0ABD1DAR4</accession>
<gene>
    <name evidence="3" type="ORF">pipiens_010298</name>
</gene>
<evidence type="ECO:0000313" key="4">
    <source>
        <dbReference type="Proteomes" id="UP001562425"/>
    </source>
</evidence>
<dbReference type="EMBL" id="JBEHCU010006595">
    <property type="protein sequence ID" value="KAL1396750.1"/>
    <property type="molecule type" value="Genomic_DNA"/>
</dbReference>